<dbReference type="STRING" id="558173.CDOO_03160"/>
<dbReference type="Proteomes" id="UP000029914">
    <property type="component" value="Chromosome"/>
</dbReference>
<gene>
    <name evidence="1" type="ORF">CDOO_03160</name>
</gene>
<dbReference type="HOGENOM" id="CLU_133684_1_0_11"/>
<evidence type="ECO:0000313" key="2">
    <source>
        <dbReference type="Proteomes" id="UP000029914"/>
    </source>
</evidence>
<keyword evidence="2" id="KW-1185">Reference proteome</keyword>
<accession>A0A097IJ99</accession>
<dbReference type="EMBL" id="CP006764">
    <property type="protein sequence ID" value="AIT62222.1"/>
    <property type="molecule type" value="Genomic_DNA"/>
</dbReference>
<evidence type="ECO:0000313" key="1">
    <source>
        <dbReference type="EMBL" id="AIT62222.1"/>
    </source>
</evidence>
<protein>
    <submittedName>
        <fullName evidence="1">Uncharacterized protein</fullName>
    </submittedName>
</protein>
<dbReference type="eggNOG" id="ENOG5031QJU">
    <property type="taxonomic scope" value="Bacteria"/>
</dbReference>
<sequence length="157" mass="16282">MSKSLKTLAGVIIVLFLLAVAGLIFLSTRAPEQASFPTGGVERATAAADDAGLRLTAVSPMDAYGEEFVAAVPVCPGTTPQLVVDTFGLPEAPEGLPDRVGLESNYLVLIREDGTSAADEISRSAVDFCASGQLPPFNAAQMLPLMKTDEGGWVLAS</sequence>
<organism evidence="1 2">
    <name type="scientific">Corynebacterium doosanense CAU 212 = DSM 45436</name>
    <dbReference type="NCBI Taxonomy" id="558173"/>
    <lineage>
        <taxon>Bacteria</taxon>
        <taxon>Bacillati</taxon>
        <taxon>Actinomycetota</taxon>
        <taxon>Actinomycetes</taxon>
        <taxon>Mycobacteriales</taxon>
        <taxon>Corynebacteriaceae</taxon>
        <taxon>Corynebacterium</taxon>
    </lineage>
</organism>
<dbReference type="RefSeq" id="WP_018021226.1">
    <property type="nucleotide sequence ID" value="NZ_AQUX01000002.1"/>
</dbReference>
<name>A0A097IJ99_9CORY</name>
<reference evidence="1 2" key="1">
    <citation type="submission" date="2013-09" db="EMBL/GenBank/DDBJ databases">
        <title>Complete genome sequence of Corynebacterium doosanense CAU 212(T) (=DSM 45436(T)), isolated from activated sludge.</title>
        <authorList>
            <person name="Schaffert L."/>
            <person name="Albersmeier A."/>
            <person name="Kalinowski J."/>
            <person name="Ruckert C."/>
        </authorList>
    </citation>
    <scope>NUCLEOTIDE SEQUENCE [LARGE SCALE GENOMIC DNA]</scope>
    <source>
        <strain evidence="1 2">CAU 212</strain>
    </source>
</reference>
<dbReference type="OrthoDB" id="4417381at2"/>
<dbReference type="AlphaFoldDB" id="A0A097IJ99"/>
<proteinExistence type="predicted"/>
<dbReference type="KEGG" id="cdo:CDOO_03160"/>